<feature type="transmembrane region" description="Helical" evidence="1">
    <location>
        <begin position="6"/>
        <end position="27"/>
    </location>
</feature>
<sequence length="72" mass="7571">MQETTTITAVALTGLIAAFVAFGFGAATTSPPRIDGSSWLRQPWRRVVADVLHRLNPIGIVPGACEPPGTDP</sequence>
<keyword evidence="1" id="KW-1133">Transmembrane helix</keyword>
<name>A0A0M9WN66_RHORH</name>
<accession>A0A0M9WN66</accession>
<dbReference type="AlphaFoldDB" id="A0A0M9WN66"/>
<comment type="caution">
    <text evidence="2">The sequence shown here is derived from an EMBL/GenBank/DDBJ whole genome shotgun (WGS) entry which is preliminary data.</text>
</comment>
<reference evidence="3" key="2">
    <citation type="submission" date="2015-01" db="EMBL/GenBank/DDBJ databases">
        <title>Draft genome sequence of potential hydrocarbon metabolising strain of Rhodococcus rhodochrous.</title>
        <authorList>
            <person name="Aggarwal R.K."/>
            <person name="Dawar C."/>
        </authorList>
    </citation>
    <scope>NUCLEOTIDE SEQUENCE [LARGE SCALE GENOMIC DNA]</scope>
    <source>
        <strain evidence="3">KG-21</strain>
    </source>
</reference>
<evidence type="ECO:0000313" key="3">
    <source>
        <dbReference type="Proteomes" id="UP000037712"/>
    </source>
</evidence>
<dbReference type="Proteomes" id="UP000037712">
    <property type="component" value="Unassembled WGS sequence"/>
</dbReference>
<dbReference type="PATRIC" id="fig|1441923.3.peg.3493"/>
<proteinExistence type="predicted"/>
<dbReference type="RefSeq" id="WP_054373493.1">
    <property type="nucleotide sequence ID" value="NZ_AZYO01000042.1"/>
</dbReference>
<keyword evidence="1" id="KW-0472">Membrane</keyword>
<organism evidence="2 3">
    <name type="scientific">Rhodococcus rhodochrous KG-21</name>
    <dbReference type="NCBI Taxonomy" id="1441923"/>
    <lineage>
        <taxon>Bacteria</taxon>
        <taxon>Bacillati</taxon>
        <taxon>Actinomycetota</taxon>
        <taxon>Actinomycetes</taxon>
        <taxon>Mycobacteriales</taxon>
        <taxon>Nocardiaceae</taxon>
        <taxon>Rhodococcus</taxon>
    </lineage>
</organism>
<protein>
    <submittedName>
        <fullName evidence="2">Uncharacterized protein</fullName>
    </submittedName>
</protein>
<gene>
    <name evidence="2" type="ORF">Z051_15895</name>
</gene>
<evidence type="ECO:0000313" key="2">
    <source>
        <dbReference type="EMBL" id="KOS55263.1"/>
    </source>
</evidence>
<evidence type="ECO:0000256" key="1">
    <source>
        <dbReference type="SAM" id="Phobius"/>
    </source>
</evidence>
<keyword evidence="1" id="KW-0812">Transmembrane</keyword>
<reference evidence="2 3" key="1">
    <citation type="journal article" date="2015" name="Genome Announc.">
        <title>Draft Genome Sequence of Rhodococcus rhodochrous Strain KG-21, a Soil Isolate from Oil Fields of Krishna-Godavari Basin, India.</title>
        <authorList>
            <person name="Dawar C."/>
            <person name="Aggarwal R.K."/>
        </authorList>
    </citation>
    <scope>NUCLEOTIDE SEQUENCE [LARGE SCALE GENOMIC DNA]</scope>
    <source>
        <strain evidence="2 3">KG-21</strain>
    </source>
</reference>
<dbReference type="EMBL" id="AZYO01000042">
    <property type="protein sequence ID" value="KOS55263.1"/>
    <property type="molecule type" value="Genomic_DNA"/>
</dbReference>